<dbReference type="AlphaFoldDB" id="A0A265UVF5"/>
<dbReference type="EMBL" id="NGJN01000003">
    <property type="protein sequence ID" value="OZV69192.1"/>
    <property type="molecule type" value="Genomic_DNA"/>
</dbReference>
<sequence length="149" mass="16958">MISSNRFNHAITKLYEAFHNNTLNPDDFKQCAVGNLLDNTDSWQHLTDKHGSLKLNYVGLVHQNLGRRFKGYTPLELLRIESSFLSGCGYKGLSYGRLIRPENTKDKDVLFNGLCEVVETLCQLDGTANIMNCDKLFDFEKKVSLQPQN</sequence>
<evidence type="ECO:0000313" key="2">
    <source>
        <dbReference type="Proteomes" id="UP000216840"/>
    </source>
</evidence>
<evidence type="ECO:0000313" key="1">
    <source>
        <dbReference type="EMBL" id="OZV69192.1"/>
    </source>
</evidence>
<dbReference type="Proteomes" id="UP000216840">
    <property type="component" value="Unassembled WGS sequence"/>
</dbReference>
<proteinExistence type="predicted"/>
<accession>A0A265UVF5</accession>
<organism evidence="1 2">
    <name type="scientific">Winogradskyella aurantia</name>
    <dbReference type="NCBI Taxonomy" id="1915063"/>
    <lineage>
        <taxon>Bacteria</taxon>
        <taxon>Pseudomonadati</taxon>
        <taxon>Bacteroidota</taxon>
        <taxon>Flavobacteriia</taxon>
        <taxon>Flavobacteriales</taxon>
        <taxon>Flavobacteriaceae</taxon>
        <taxon>Winogradskyella</taxon>
    </lineage>
</organism>
<name>A0A265UVF5_9FLAO</name>
<dbReference type="OrthoDB" id="1144234at2"/>
<dbReference type="RefSeq" id="WP_094967965.1">
    <property type="nucleotide sequence ID" value="NZ_NGJN01000003.1"/>
</dbReference>
<protein>
    <submittedName>
        <fullName evidence="1">Na(+)-translocating NADH-quinone reductase subunit F</fullName>
    </submittedName>
</protein>
<reference evidence="1 2" key="1">
    <citation type="submission" date="2017-05" db="EMBL/GenBank/DDBJ databases">
        <title>The draft genome sequence of Idiomarina salinarum WNB302.</title>
        <authorList>
            <person name="Sun Y."/>
            <person name="Chen B."/>
            <person name="Du Z."/>
        </authorList>
    </citation>
    <scope>NUCLEOTIDE SEQUENCE [LARGE SCALE GENOMIC DNA]</scope>
    <source>
        <strain evidence="1 2">WNB302</strain>
    </source>
</reference>
<comment type="caution">
    <text evidence="1">The sequence shown here is derived from an EMBL/GenBank/DDBJ whole genome shotgun (WGS) entry which is preliminary data.</text>
</comment>
<keyword evidence="2" id="KW-1185">Reference proteome</keyword>
<gene>
    <name evidence="1" type="ORF">CA834_06965</name>
</gene>